<sequence length="258" mass="26730">MNAPGPDTTLVDTLIDCREAARTYGRGENAVVAVHGATCQVRSGDRIAIMGPSGSGKSTLLHLMAGLERPTSGKIGWPALGRPATARDIGVVFQSPSLIPALDVVENAALPLVLSGTSESEARRRALSALDAVGVADLADKLPEELSGGQAQRVAVARVLALRPRVVLADEPTGALDRATGRHVVDVLLDTAAELGAALVVTTHDSTVGERLTERWPMHEGRLVATAPAPAASGPRTAPRARPNATRGETSETRGETS</sequence>
<protein>
    <submittedName>
        <fullName evidence="4">ABC transporter ATP-binding protein</fullName>
    </submittedName>
</protein>
<evidence type="ECO:0000256" key="2">
    <source>
        <dbReference type="SAM" id="MobiDB-lite"/>
    </source>
</evidence>
<dbReference type="InterPro" id="IPR003439">
    <property type="entry name" value="ABC_transporter-like_ATP-bd"/>
</dbReference>
<dbReference type="PROSITE" id="PS50893">
    <property type="entry name" value="ABC_TRANSPORTER_2"/>
    <property type="match status" value="1"/>
</dbReference>
<dbReference type="InterPro" id="IPR017871">
    <property type="entry name" value="ABC_transporter-like_CS"/>
</dbReference>
<evidence type="ECO:0000256" key="1">
    <source>
        <dbReference type="ARBA" id="ARBA00022448"/>
    </source>
</evidence>
<feature type="region of interest" description="Disordered" evidence="2">
    <location>
        <begin position="226"/>
        <end position="258"/>
    </location>
</feature>
<proteinExistence type="predicted"/>
<organism evidence="4 5">
    <name type="scientific">Streptomyces niphimycinicus</name>
    <dbReference type="NCBI Taxonomy" id="2842201"/>
    <lineage>
        <taxon>Bacteria</taxon>
        <taxon>Bacillati</taxon>
        <taxon>Actinomycetota</taxon>
        <taxon>Actinomycetes</taxon>
        <taxon>Kitasatosporales</taxon>
        <taxon>Streptomycetaceae</taxon>
        <taxon>Streptomyces</taxon>
    </lineage>
</organism>
<comment type="caution">
    <text evidence="4">The sequence shown here is derived from an EMBL/GenBank/DDBJ whole genome shotgun (WGS) entry which is preliminary data.</text>
</comment>
<evidence type="ECO:0000313" key="5">
    <source>
        <dbReference type="Proteomes" id="UP000720508"/>
    </source>
</evidence>
<accession>A0ABS6C819</accession>
<dbReference type="EMBL" id="JAHLEM010000020">
    <property type="protein sequence ID" value="MBU3863051.1"/>
    <property type="molecule type" value="Genomic_DNA"/>
</dbReference>
<feature type="compositionally biased region" description="Basic and acidic residues" evidence="2">
    <location>
        <begin position="249"/>
        <end position="258"/>
    </location>
</feature>
<feature type="domain" description="ABC transporter" evidence="3">
    <location>
        <begin position="15"/>
        <end position="245"/>
    </location>
</feature>
<evidence type="ECO:0000259" key="3">
    <source>
        <dbReference type="PROSITE" id="PS50893"/>
    </source>
</evidence>
<keyword evidence="4" id="KW-0547">Nucleotide-binding</keyword>
<dbReference type="InterPro" id="IPR003593">
    <property type="entry name" value="AAA+_ATPase"/>
</dbReference>
<feature type="compositionally biased region" description="Low complexity" evidence="2">
    <location>
        <begin position="235"/>
        <end position="248"/>
    </location>
</feature>
<dbReference type="InterPro" id="IPR015854">
    <property type="entry name" value="ABC_transpr_LolD-like"/>
</dbReference>
<gene>
    <name evidence="4" type="ORF">KN815_02715</name>
</gene>
<evidence type="ECO:0000313" key="4">
    <source>
        <dbReference type="EMBL" id="MBU3863051.1"/>
    </source>
</evidence>
<keyword evidence="4" id="KW-0067">ATP-binding</keyword>
<dbReference type="SMART" id="SM00382">
    <property type="entry name" value="AAA"/>
    <property type="match status" value="1"/>
</dbReference>
<dbReference type="GO" id="GO:0005524">
    <property type="term" value="F:ATP binding"/>
    <property type="evidence" value="ECO:0007669"/>
    <property type="project" value="UniProtKB-KW"/>
</dbReference>
<dbReference type="RefSeq" id="WP_216339782.1">
    <property type="nucleotide sequence ID" value="NZ_JAHLEM010000020.1"/>
</dbReference>
<dbReference type="Proteomes" id="UP000720508">
    <property type="component" value="Unassembled WGS sequence"/>
</dbReference>
<dbReference type="CDD" id="cd03255">
    <property type="entry name" value="ABC_MJ0796_LolCDE_FtsE"/>
    <property type="match status" value="1"/>
</dbReference>
<name>A0ABS6C819_9ACTN</name>
<dbReference type="Pfam" id="PF00005">
    <property type="entry name" value="ABC_tran"/>
    <property type="match status" value="1"/>
</dbReference>
<keyword evidence="5" id="KW-1185">Reference proteome</keyword>
<dbReference type="PANTHER" id="PTHR24220:SF685">
    <property type="entry name" value="ABC TRANSPORTER RELATED"/>
    <property type="match status" value="1"/>
</dbReference>
<dbReference type="InterPro" id="IPR017911">
    <property type="entry name" value="MacB-like_ATP-bd"/>
</dbReference>
<dbReference type="PROSITE" id="PS00211">
    <property type="entry name" value="ABC_TRANSPORTER_1"/>
    <property type="match status" value="1"/>
</dbReference>
<reference evidence="4 5" key="1">
    <citation type="submission" date="2021-06" db="EMBL/GenBank/DDBJ databases">
        <authorList>
            <person name="Pan X."/>
        </authorList>
    </citation>
    <scope>NUCLEOTIDE SEQUENCE [LARGE SCALE GENOMIC DNA]</scope>
    <source>
        <strain evidence="4 5">4503</strain>
    </source>
</reference>
<keyword evidence="1" id="KW-0813">Transport</keyword>
<dbReference type="PANTHER" id="PTHR24220">
    <property type="entry name" value="IMPORT ATP-BINDING PROTEIN"/>
    <property type="match status" value="1"/>
</dbReference>